<comment type="pathway">
    <text evidence="5">Metabolic intermediate biosynthesis; acetyl-CoA biosynthesis; acetyl-CoA from acetate: step 1/2.</text>
</comment>
<dbReference type="OrthoDB" id="67445at2759"/>
<evidence type="ECO:0000256" key="5">
    <source>
        <dbReference type="HAMAP-Rule" id="MF_03131"/>
    </source>
</evidence>
<sequence>MLLALNCGSSSIKFKLFQLSDLFVLISGSATRVDVGGQTPVLKVVVHHRDARHEECEREEEKEHTEYDAVFQRVIEHIETSVSKHFQSSSDGSRPRDVIKIVAHRIVHGGTETQPMAIWPGHEQSLTKLDKLGQFAPLHNHRAVEVVKSCLQHLPESRQVLLFDTLFHQTIQPHIYTYPLTAPESAPFIPLRKYGAHGLSYASVLSSMSSYLGKPASHINIIVAHLGSGASVCAIRDGKSLDTSMGLTPLDGLPGGTRSGSVDPALIFHHTKDAANDADFKGTNLSKGEMVLNKEGGFQALSGTSDFGVISSRATSSRVAGSEGPSQAERDAAKLTYDLFIDRILNYIGAYVFKILGGSPSGSPNPEGRSLDGIVFSGGIGEKGWQLRQDLGAYFAWLGCWVDNARNEAVGTEKDENGKEKVVYEISKEGSKVKLFVCMTDEETQCAITAKELKID</sequence>
<feature type="active site" description="Proton donor/acceptor" evidence="5">
    <location>
        <position position="164"/>
    </location>
</feature>
<keyword evidence="4 5" id="KW-0067">ATP-binding</keyword>
<dbReference type="InterPro" id="IPR004372">
    <property type="entry name" value="Ac/propionate_kinase"/>
</dbReference>
<evidence type="ECO:0000313" key="7">
    <source>
        <dbReference type="Proteomes" id="UP000886523"/>
    </source>
</evidence>
<dbReference type="Proteomes" id="UP000886523">
    <property type="component" value="Unassembled WGS sequence"/>
</dbReference>
<accession>A0A9P6B794</accession>
<comment type="similarity">
    <text evidence="5">Belongs to the acetokinase family.</text>
</comment>
<dbReference type="Pfam" id="PF00871">
    <property type="entry name" value="Acetate_kinase"/>
    <property type="match status" value="1"/>
</dbReference>
<evidence type="ECO:0000256" key="1">
    <source>
        <dbReference type="ARBA" id="ARBA00022679"/>
    </source>
</evidence>
<dbReference type="PANTHER" id="PTHR21060">
    <property type="entry name" value="ACETATE KINASE"/>
    <property type="match status" value="1"/>
</dbReference>
<reference evidence="6" key="1">
    <citation type="journal article" date="2020" name="Nat. Commun.">
        <title>Large-scale genome sequencing of mycorrhizal fungi provides insights into the early evolution of symbiotic traits.</title>
        <authorList>
            <person name="Miyauchi S."/>
            <person name="Kiss E."/>
            <person name="Kuo A."/>
            <person name="Drula E."/>
            <person name="Kohler A."/>
            <person name="Sanchez-Garcia M."/>
            <person name="Morin E."/>
            <person name="Andreopoulos B."/>
            <person name="Barry K.W."/>
            <person name="Bonito G."/>
            <person name="Buee M."/>
            <person name="Carver A."/>
            <person name="Chen C."/>
            <person name="Cichocki N."/>
            <person name="Clum A."/>
            <person name="Culley D."/>
            <person name="Crous P.W."/>
            <person name="Fauchery L."/>
            <person name="Girlanda M."/>
            <person name="Hayes R.D."/>
            <person name="Keri Z."/>
            <person name="LaButti K."/>
            <person name="Lipzen A."/>
            <person name="Lombard V."/>
            <person name="Magnuson J."/>
            <person name="Maillard F."/>
            <person name="Murat C."/>
            <person name="Nolan M."/>
            <person name="Ohm R.A."/>
            <person name="Pangilinan J."/>
            <person name="Pereira M.F."/>
            <person name="Perotto S."/>
            <person name="Peter M."/>
            <person name="Pfister S."/>
            <person name="Riley R."/>
            <person name="Sitrit Y."/>
            <person name="Stielow J.B."/>
            <person name="Szollosi G."/>
            <person name="Zifcakova L."/>
            <person name="Stursova M."/>
            <person name="Spatafora J.W."/>
            <person name="Tedersoo L."/>
            <person name="Vaario L.M."/>
            <person name="Yamada A."/>
            <person name="Yan M."/>
            <person name="Wang P."/>
            <person name="Xu J."/>
            <person name="Bruns T."/>
            <person name="Baldrian P."/>
            <person name="Vilgalys R."/>
            <person name="Dunand C."/>
            <person name="Henrissat B."/>
            <person name="Grigoriev I.V."/>
            <person name="Hibbett D."/>
            <person name="Nagy L.G."/>
            <person name="Martin F.M."/>
        </authorList>
    </citation>
    <scope>NUCLEOTIDE SEQUENCE</scope>
    <source>
        <strain evidence="6">UP504</strain>
    </source>
</reference>
<feature type="binding site" evidence="5">
    <location>
        <position position="13"/>
    </location>
    <ligand>
        <name>ATP</name>
        <dbReference type="ChEBI" id="CHEBI:30616"/>
    </ligand>
</feature>
<keyword evidence="5" id="KW-0479">Metal-binding</keyword>
<dbReference type="EC" id="2.7.2.1" evidence="5"/>
<dbReference type="InterPro" id="IPR000890">
    <property type="entry name" value="Aliphatic_acid_kin_short-chain"/>
</dbReference>
<dbReference type="PANTHER" id="PTHR21060:SF15">
    <property type="entry name" value="ACETATE KINASE-RELATED"/>
    <property type="match status" value="1"/>
</dbReference>
<evidence type="ECO:0000256" key="2">
    <source>
        <dbReference type="ARBA" id="ARBA00022741"/>
    </source>
</evidence>
<dbReference type="InterPro" id="IPR043129">
    <property type="entry name" value="ATPase_NBD"/>
</dbReference>
<keyword evidence="1 5" id="KW-0808">Transferase</keyword>
<keyword evidence="5" id="KW-0460">Magnesium</keyword>
<dbReference type="PROSITE" id="PS01075">
    <property type="entry name" value="ACETATE_KINASE_1"/>
    <property type="match status" value="1"/>
</dbReference>
<name>A0A9P6B794_9AGAM</name>
<dbReference type="GO" id="GO:0006083">
    <property type="term" value="P:acetate metabolic process"/>
    <property type="evidence" value="ECO:0007669"/>
    <property type="project" value="TreeGrafter"/>
</dbReference>
<comment type="caution">
    <text evidence="5">Lacks conserved residue(s) required for the propagation of feature annotation.</text>
</comment>
<dbReference type="GO" id="GO:0006085">
    <property type="term" value="P:acetyl-CoA biosynthetic process"/>
    <property type="evidence" value="ECO:0007669"/>
    <property type="project" value="UniProtKB-UniRule"/>
</dbReference>
<dbReference type="PROSITE" id="PS01076">
    <property type="entry name" value="ACETATE_KINASE_2"/>
    <property type="match status" value="1"/>
</dbReference>
<feature type="binding site" evidence="5">
    <location>
        <position position="442"/>
    </location>
    <ligand>
        <name>Mg(2+)</name>
        <dbReference type="ChEBI" id="CHEBI:18420"/>
    </ligand>
</feature>
<feature type="binding site" evidence="5">
    <location>
        <begin position="225"/>
        <end position="229"/>
    </location>
    <ligand>
        <name>ATP</name>
        <dbReference type="ChEBI" id="CHEBI:30616"/>
    </ligand>
</feature>
<dbReference type="AlphaFoldDB" id="A0A9P6B794"/>
<dbReference type="SUPFAM" id="SSF53067">
    <property type="entry name" value="Actin-like ATPase domain"/>
    <property type="match status" value="2"/>
</dbReference>
<protein>
    <recommendedName>
        <fullName evidence="5">Probable acetate kinase</fullName>
        <ecNumber evidence="5">2.7.2.1</ecNumber>
    </recommendedName>
    <alternativeName>
        <fullName evidence="5">Acetokinase</fullName>
    </alternativeName>
</protein>
<evidence type="ECO:0000256" key="4">
    <source>
        <dbReference type="ARBA" id="ARBA00022840"/>
    </source>
</evidence>
<gene>
    <name evidence="6" type="ORF">BS47DRAFT_1483278</name>
</gene>
<dbReference type="GO" id="GO:0005524">
    <property type="term" value="F:ATP binding"/>
    <property type="evidence" value="ECO:0007669"/>
    <property type="project" value="UniProtKB-KW"/>
</dbReference>
<dbReference type="GO" id="GO:0008776">
    <property type="term" value="F:acetate kinase activity"/>
    <property type="evidence" value="ECO:0007669"/>
    <property type="project" value="UniProtKB-UniRule"/>
</dbReference>
<dbReference type="HAMAP" id="MF_00020">
    <property type="entry name" value="Acetate_kinase"/>
    <property type="match status" value="1"/>
</dbReference>
<keyword evidence="7" id="KW-1185">Reference proteome</keyword>
<comment type="catalytic activity">
    <reaction evidence="5">
        <text>acetate + ATP = acetyl phosphate + ADP</text>
        <dbReference type="Rhea" id="RHEA:11352"/>
        <dbReference type="ChEBI" id="CHEBI:22191"/>
        <dbReference type="ChEBI" id="CHEBI:30089"/>
        <dbReference type="ChEBI" id="CHEBI:30616"/>
        <dbReference type="ChEBI" id="CHEBI:456216"/>
        <dbReference type="EC" id="2.7.2.1"/>
    </reaction>
</comment>
<feature type="site" description="Transition state stabilizer" evidence="5">
    <location>
        <position position="197"/>
    </location>
</feature>
<feature type="binding site" evidence="5">
    <location>
        <position position="6"/>
    </location>
    <ligand>
        <name>Mg(2+)</name>
        <dbReference type="ChEBI" id="CHEBI:18420"/>
    </ligand>
</feature>
<evidence type="ECO:0000256" key="3">
    <source>
        <dbReference type="ARBA" id="ARBA00022777"/>
    </source>
</evidence>
<comment type="cofactor">
    <cofactor evidence="5">
        <name>Mg(2+)</name>
        <dbReference type="ChEBI" id="CHEBI:18420"/>
    </cofactor>
</comment>
<dbReference type="GO" id="GO:0000287">
    <property type="term" value="F:magnesium ion binding"/>
    <property type="evidence" value="ECO:0007669"/>
    <property type="project" value="UniProtKB-UniRule"/>
</dbReference>
<proteinExistence type="inferred from homology"/>
<comment type="caution">
    <text evidence="6">The sequence shown here is derived from an EMBL/GenBank/DDBJ whole genome shotgun (WGS) entry which is preliminary data.</text>
</comment>
<organism evidence="6 7">
    <name type="scientific">Hydnum rufescens UP504</name>
    <dbReference type="NCBI Taxonomy" id="1448309"/>
    <lineage>
        <taxon>Eukaryota</taxon>
        <taxon>Fungi</taxon>
        <taxon>Dikarya</taxon>
        <taxon>Basidiomycota</taxon>
        <taxon>Agaricomycotina</taxon>
        <taxon>Agaricomycetes</taxon>
        <taxon>Cantharellales</taxon>
        <taxon>Hydnaceae</taxon>
        <taxon>Hydnum</taxon>
    </lineage>
</organism>
<dbReference type="PRINTS" id="PR00471">
    <property type="entry name" value="ACETATEKNASE"/>
</dbReference>
<feature type="binding site" evidence="5">
    <location>
        <position position="105"/>
    </location>
    <ligand>
        <name>substrate</name>
    </ligand>
</feature>
<feature type="site" description="Transition state stabilizer" evidence="5">
    <location>
        <position position="258"/>
    </location>
</feature>
<evidence type="ECO:0000313" key="6">
    <source>
        <dbReference type="EMBL" id="KAF9517576.1"/>
    </source>
</evidence>
<dbReference type="Gene3D" id="3.30.420.40">
    <property type="match status" value="2"/>
</dbReference>
<dbReference type="InterPro" id="IPR023865">
    <property type="entry name" value="Aliphatic_acid_kinase_CS"/>
</dbReference>
<keyword evidence="3 5" id="KW-0418">Kinase</keyword>
<dbReference type="EMBL" id="MU128931">
    <property type="protein sequence ID" value="KAF9517576.1"/>
    <property type="molecule type" value="Genomic_DNA"/>
</dbReference>
<keyword evidence="2 5" id="KW-0547">Nucleotide-binding</keyword>